<dbReference type="Pfam" id="PF00069">
    <property type="entry name" value="Pkinase"/>
    <property type="match status" value="1"/>
</dbReference>
<dbReference type="InterPro" id="IPR011009">
    <property type="entry name" value="Kinase-like_dom_sf"/>
</dbReference>
<dbReference type="RefSeq" id="WP_184216035.1">
    <property type="nucleotide sequence ID" value="NZ_JACHMD010000001.1"/>
</dbReference>
<comment type="caution">
    <text evidence="3">The sequence shown here is derived from an EMBL/GenBank/DDBJ whole genome shotgun (WGS) entry which is preliminary data.</text>
</comment>
<feature type="domain" description="Protein kinase" evidence="2">
    <location>
        <begin position="269"/>
        <end position="549"/>
    </location>
</feature>
<dbReference type="SUPFAM" id="SSF56112">
    <property type="entry name" value="Protein kinase-like (PK-like)"/>
    <property type="match status" value="1"/>
</dbReference>
<keyword evidence="3" id="KW-0418">Kinase</keyword>
<feature type="region of interest" description="Disordered" evidence="1">
    <location>
        <begin position="696"/>
        <end position="722"/>
    </location>
</feature>
<dbReference type="GO" id="GO:0005524">
    <property type="term" value="F:ATP binding"/>
    <property type="evidence" value="ECO:0007669"/>
    <property type="project" value="InterPro"/>
</dbReference>
<gene>
    <name evidence="3" type="ORF">BKA24_001148</name>
</gene>
<protein>
    <submittedName>
        <fullName evidence="3">Serine/threonine protein kinase</fullName>
    </submittedName>
</protein>
<dbReference type="EMBL" id="JACHMD010000001">
    <property type="protein sequence ID" value="MBB4666439.1"/>
    <property type="molecule type" value="Genomic_DNA"/>
</dbReference>
<dbReference type="GO" id="GO:0004674">
    <property type="term" value="F:protein serine/threonine kinase activity"/>
    <property type="evidence" value="ECO:0007669"/>
    <property type="project" value="UniProtKB-KW"/>
</dbReference>
<proteinExistence type="predicted"/>
<organism evidence="3 4">
    <name type="scientific">Microbacterium marinum</name>
    <dbReference type="NCBI Taxonomy" id="421115"/>
    <lineage>
        <taxon>Bacteria</taxon>
        <taxon>Bacillati</taxon>
        <taxon>Actinomycetota</taxon>
        <taxon>Actinomycetes</taxon>
        <taxon>Micrococcales</taxon>
        <taxon>Microbacteriaceae</taxon>
        <taxon>Microbacterium</taxon>
    </lineage>
</organism>
<dbReference type="SMART" id="SM00220">
    <property type="entry name" value="S_TKc"/>
    <property type="match status" value="1"/>
</dbReference>
<evidence type="ECO:0000313" key="4">
    <source>
        <dbReference type="Proteomes" id="UP000573729"/>
    </source>
</evidence>
<dbReference type="AlphaFoldDB" id="A0A7W7BRN2"/>
<keyword evidence="4" id="KW-1185">Reference proteome</keyword>
<dbReference type="PROSITE" id="PS50011">
    <property type="entry name" value="PROTEIN_KINASE_DOM"/>
    <property type="match status" value="1"/>
</dbReference>
<dbReference type="Proteomes" id="UP000573729">
    <property type="component" value="Unassembled WGS sequence"/>
</dbReference>
<dbReference type="InterPro" id="IPR000719">
    <property type="entry name" value="Prot_kinase_dom"/>
</dbReference>
<evidence type="ECO:0000313" key="3">
    <source>
        <dbReference type="EMBL" id="MBB4666439.1"/>
    </source>
</evidence>
<dbReference type="Gene3D" id="1.10.510.10">
    <property type="entry name" value="Transferase(Phosphotransferase) domain 1"/>
    <property type="match status" value="1"/>
</dbReference>
<keyword evidence="3" id="KW-0723">Serine/threonine-protein kinase</keyword>
<accession>A0A7W7BRN2</accession>
<keyword evidence="3" id="KW-0808">Transferase</keyword>
<evidence type="ECO:0000259" key="2">
    <source>
        <dbReference type="PROSITE" id="PS50011"/>
    </source>
</evidence>
<name>A0A7W7BRN2_9MICO</name>
<reference evidence="3 4" key="1">
    <citation type="submission" date="2020-08" db="EMBL/GenBank/DDBJ databases">
        <title>Sequencing the genomes of 1000 actinobacteria strains.</title>
        <authorList>
            <person name="Klenk H.-P."/>
        </authorList>
    </citation>
    <scope>NUCLEOTIDE SEQUENCE [LARGE SCALE GENOMIC DNA]</scope>
    <source>
        <strain evidence="3 4">DSM 24947</strain>
    </source>
</reference>
<evidence type="ECO:0000256" key="1">
    <source>
        <dbReference type="SAM" id="MobiDB-lite"/>
    </source>
</evidence>
<sequence>MTGPQDELLDPLEFVGPDGRMFVDTNVFMETRPELQGGLKALIQRSADKILAGGSALVVPSKVQDELTRNQHKLLQTYPERAAKARNALAFLASASTQGLIRNDLGHASNPYADDLFLDVFEQFADRYDMCLLTFDITPKLRVRLLAQQLNRRLVAGHPTQHGDIAVESAELLLRKGHQKLERLVAGGGDSREISTLQEVLPEFARAFALVSPGRARTAPQRPNPDLRPAAAFDGAATLQAPDTLLPFTSLPTEGHHVTWKSTDNSGEYLLTAQLGEGGEGTVFEVDSHTVVKIFDTDHVTAHRRAKVELLVNSGFNVVGVCAPTALVLNEADEFVGYAMPRAAGRELQRTLFNRRKFEREFPSWKKADLVDICLSFLRKVEYLHSKNVLLGDINPKNVMVDENKHVSLIDADSWQINGYPCPVGTPMFTSPRMLGTAYSEDLRTPQDELYAVATMLFMIIMTGQFPYIRKGTDGNIVELIKEGNFAFQYGSRNNKDQPDGDWKYMWSHIHKPVKDLFWHTFHNEGQRHAQRPTVIEWIEAFQGYRRFLDDPRLNFDPMSNDLYPIRPRAFRPDTPILDCGECARKHAIAGIWDDSEREYHLPQQCLKCRDARRATIAQHPSSPVARTATPATAACKDCHATFPRAQMQHGRCSSCSAKATALDASRICSDCLWPFITNEHVAWFVSRGLNVPKTHAGAKKTCPPRRNYSSPPRPAGARVKAGPTPVKLGFWARLKNFFNN</sequence>